<dbReference type="Proteomes" id="UP000316621">
    <property type="component" value="Chromosome 7"/>
</dbReference>
<gene>
    <name evidence="2" type="ORF">C5167_033932</name>
</gene>
<reference evidence="2 3" key="1">
    <citation type="journal article" date="2018" name="Science">
        <title>The opium poppy genome and morphinan production.</title>
        <authorList>
            <person name="Guo L."/>
            <person name="Winzer T."/>
            <person name="Yang X."/>
            <person name="Li Y."/>
            <person name="Ning Z."/>
            <person name="He Z."/>
            <person name="Teodor R."/>
            <person name="Lu Y."/>
            <person name="Bowser T.A."/>
            <person name="Graham I.A."/>
            <person name="Ye K."/>
        </authorList>
    </citation>
    <scope>NUCLEOTIDE SEQUENCE [LARGE SCALE GENOMIC DNA]</scope>
    <source>
        <strain evidence="3">cv. HN1</strain>
        <tissue evidence="2">Leaves</tissue>
    </source>
</reference>
<organism evidence="2 3">
    <name type="scientific">Papaver somniferum</name>
    <name type="common">Opium poppy</name>
    <dbReference type="NCBI Taxonomy" id="3469"/>
    <lineage>
        <taxon>Eukaryota</taxon>
        <taxon>Viridiplantae</taxon>
        <taxon>Streptophyta</taxon>
        <taxon>Embryophyta</taxon>
        <taxon>Tracheophyta</taxon>
        <taxon>Spermatophyta</taxon>
        <taxon>Magnoliopsida</taxon>
        <taxon>Ranunculales</taxon>
        <taxon>Papaveraceae</taxon>
        <taxon>Papaveroideae</taxon>
        <taxon>Papaver</taxon>
    </lineage>
</organism>
<keyword evidence="3" id="KW-1185">Reference proteome</keyword>
<sequence length="98" mass="11111">MWFIAEEKNANQEEISSKDSSEEENMSRDTNGCFLFKRRQMAADGSIERYKARHVTKGYKQIEGVDFQDTFSPVESKALKCQTEESGAGVTFTPAEEC</sequence>
<dbReference type="AlphaFoldDB" id="A0A4Y7KEU8"/>
<evidence type="ECO:0000313" key="3">
    <source>
        <dbReference type="Proteomes" id="UP000316621"/>
    </source>
</evidence>
<feature type="region of interest" description="Disordered" evidence="1">
    <location>
        <begin position="1"/>
        <end position="29"/>
    </location>
</feature>
<evidence type="ECO:0008006" key="4">
    <source>
        <dbReference type="Google" id="ProtNLM"/>
    </source>
</evidence>
<evidence type="ECO:0000313" key="2">
    <source>
        <dbReference type="EMBL" id="RZC70691.1"/>
    </source>
</evidence>
<proteinExistence type="predicted"/>
<name>A0A4Y7KEU8_PAPSO</name>
<dbReference type="EMBL" id="CM010721">
    <property type="protein sequence ID" value="RZC70691.1"/>
    <property type="molecule type" value="Genomic_DNA"/>
</dbReference>
<protein>
    <recommendedName>
        <fullName evidence="4">Reverse transcriptase Ty1/copia-type domain-containing protein</fullName>
    </recommendedName>
</protein>
<accession>A0A4Y7KEU8</accession>
<evidence type="ECO:0000256" key="1">
    <source>
        <dbReference type="SAM" id="MobiDB-lite"/>
    </source>
</evidence>
<dbReference type="Gramene" id="RZC70691">
    <property type="protein sequence ID" value="RZC70691"/>
    <property type="gene ID" value="C5167_033932"/>
</dbReference>
<feature type="compositionally biased region" description="Basic and acidic residues" evidence="1">
    <location>
        <begin position="1"/>
        <end position="20"/>
    </location>
</feature>